<dbReference type="AlphaFoldDB" id="A0A5K0YC35"/>
<proteinExistence type="predicted"/>
<name>A0A5K0YC35_9MAGN</name>
<accession>A0A5K0YC35</accession>
<sequence length="87" mass="9908">MHIEMPKTLFSSQCPEMSQAITIPTLTKTSSPWVLVKEREQQRDMKGSTSPNCDLRYNAYGDRQKKSEAEEAIAVNAVTKCETEEKR</sequence>
<protein>
    <submittedName>
        <fullName evidence="1">Uncharacterized protein</fullName>
    </submittedName>
</protein>
<dbReference type="Gramene" id="NC12G0094010.1">
    <property type="protein sequence ID" value="NC12G0094010.1:cds"/>
    <property type="gene ID" value="NC12G0094010"/>
</dbReference>
<organism evidence="1">
    <name type="scientific">Nymphaea colorata</name>
    <name type="common">pocket water lily</name>
    <dbReference type="NCBI Taxonomy" id="210225"/>
    <lineage>
        <taxon>Eukaryota</taxon>
        <taxon>Viridiplantae</taxon>
        <taxon>Streptophyta</taxon>
        <taxon>Embryophyta</taxon>
        <taxon>Tracheophyta</taxon>
        <taxon>Spermatophyta</taxon>
        <taxon>Magnoliopsida</taxon>
        <taxon>Nymphaeales</taxon>
        <taxon>Nymphaeaceae</taxon>
        <taxon>Nymphaea</taxon>
    </lineage>
</organism>
<gene>
    <name evidence="1" type="ORF">NYM_LOCUS7866</name>
</gene>
<dbReference type="EMBL" id="LR721777">
    <property type="protein sequence ID" value="VVV74988.1"/>
    <property type="molecule type" value="Genomic_DNA"/>
</dbReference>
<reference evidence="1" key="1">
    <citation type="submission" date="2019-09" db="EMBL/GenBank/DDBJ databases">
        <authorList>
            <person name="Zhang L."/>
        </authorList>
    </citation>
    <scope>NUCLEOTIDE SEQUENCE</scope>
</reference>
<evidence type="ECO:0000313" key="1">
    <source>
        <dbReference type="EMBL" id="VVV74988.1"/>
    </source>
</evidence>